<dbReference type="AlphaFoldDB" id="A0A7T0G2N5"/>
<dbReference type="PROSITE" id="PS51257">
    <property type="entry name" value="PROKAR_LIPOPROTEIN"/>
    <property type="match status" value="1"/>
</dbReference>
<accession>A0A7T0G2N5</accession>
<evidence type="ECO:0000313" key="2">
    <source>
        <dbReference type="Proteomes" id="UP000594464"/>
    </source>
</evidence>
<dbReference type="EMBL" id="CP048620">
    <property type="protein sequence ID" value="QPJ64530.1"/>
    <property type="molecule type" value="Genomic_DNA"/>
</dbReference>
<reference evidence="2" key="1">
    <citation type="submission" date="2020-02" db="EMBL/GenBank/DDBJ databases">
        <title>Genomic and physiological characterization of two novel Nitrospinaceae genera.</title>
        <authorList>
            <person name="Mueller A.J."/>
            <person name="Jung M.-Y."/>
            <person name="Strachan C.R."/>
            <person name="Herbold C.W."/>
            <person name="Kirkegaard R.H."/>
            <person name="Daims H."/>
        </authorList>
    </citation>
    <scope>NUCLEOTIDE SEQUENCE [LARGE SCALE GENOMIC DNA]</scope>
</reference>
<sequence length="172" mass="20239">MHKRITIYLFCIGLFFFFGCTHKAKREVYKPAKANYKTGQITAKLFARGKYRSKKFNSIEASPYDLGVWFKPNQDISGKVTIINIQLIDAKNNIAFDEFEKIEQPILKNSFGEPTASFYFENLKLRYKKYKLFLTFLVANENDIEKENTLLDLEKDYQEYDYNPVWSAIKGH</sequence>
<evidence type="ECO:0000313" key="1">
    <source>
        <dbReference type="EMBL" id="QPJ64530.1"/>
    </source>
</evidence>
<dbReference type="KEGG" id="nva:G3M78_03600"/>
<gene>
    <name evidence="1" type="ORF">G3M78_03600</name>
</gene>
<protein>
    <recommendedName>
        <fullName evidence="3">Lipoprotein</fullName>
    </recommendedName>
</protein>
<evidence type="ECO:0008006" key="3">
    <source>
        <dbReference type="Google" id="ProtNLM"/>
    </source>
</evidence>
<dbReference type="Proteomes" id="UP000594464">
    <property type="component" value="Chromosome"/>
</dbReference>
<proteinExistence type="predicted"/>
<name>A0A7T0G2N5_9BACT</name>
<organism evidence="1 2">
    <name type="scientific">Candidatus Nitrohelix vancouverensis</name>
    <dbReference type="NCBI Taxonomy" id="2705534"/>
    <lineage>
        <taxon>Bacteria</taxon>
        <taxon>Pseudomonadati</taxon>
        <taxon>Nitrospinota/Tectimicrobiota group</taxon>
        <taxon>Nitrospinota</taxon>
        <taxon>Nitrospinia</taxon>
        <taxon>Nitrospinales</taxon>
        <taxon>Nitrospinaceae</taxon>
        <taxon>Candidatus Nitrohelix</taxon>
    </lineage>
</organism>